<keyword evidence="7 8" id="KW-0472">Membrane</keyword>
<dbReference type="Gene3D" id="1.10.3470.10">
    <property type="entry name" value="ABC transporter involved in vitamin B12 uptake, BtuC"/>
    <property type="match status" value="1"/>
</dbReference>
<dbReference type="PANTHER" id="PTHR30472">
    <property type="entry name" value="FERRIC ENTEROBACTIN TRANSPORT SYSTEM PERMEASE PROTEIN"/>
    <property type="match status" value="1"/>
</dbReference>
<evidence type="ECO:0000256" key="5">
    <source>
        <dbReference type="ARBA" id="ARBA00022692"/>
    </source>
</evidence>
<dbReference type="GO" id="GO:0022857">
    <property type="term" value="F:transmembrane transporter activity"/>
    <property type="evidence" value="ECO:0007669"/>
    <property type="project" value="InterPro"/>
</dbReference>
<keyword evidence="3" id="KW-0813">Transport</keyword>
<comment type="caution">
    <text evidence="9">The sequence shown here is derived from an EMBL/GenBank/DDBJ whole genome shotgun (WGS) entry which is preliminary data.</text>
</comment>
<sequence length="335" mass="35199">MSINRSSRSALVMSILGGAIVLMFLASANMGYKWIPPVDIVKTLFGYGTPKQELVLLEFRLPRIVLAILVGAGLAVSGAVLQAVTRNPLADPAILGITSGAGLGVSLYVISGLMGTFSSIFALPVVAMLGAFATAAALYILSYKRGEGIRPIRIVLIGVALAAGINAAMMVLATMMDSNEYQFVYTWLAGTLWATNWQYVLALLPWIVILVPLTMLYARHLNIITLTEQVAIGLGTAVERTRQSLIAAAVALAAACVAVGGGIGFVGLLAPHLTRRLIGPQHQYLIPASAMTGALLVLAADAIGRVILGTTEVSAGIVVAIIGAPYFIYLLLRTR</sequence>
<feature type="transmembrane region" description="Helical" evidence="8">
    <location>
        <begin position="196"/>
        <end position="214"/>
    </location>
</feature>
<evidence type="ECO:0000256" key="7">
    <source>
        <dbReference type="ARBA" id="ARBA00023136"/>
    </source>
</evidence>
<evidence type="ECO:0000313" key="10">
    <source>
        <dbReference type="Proteomes" id="UP000249522"/>
    </source>
</evidence>
<evidence type="ECO:0000256" key="1">
    <source>
        <dbReference type="ARBA" id="ARBA00004651"/>
    </source>
</evidence>
<name>A0A2W1L7X3_9BACL</name>
<dbReference type="CDD" id="cd06550">
    <property type="entry name" value="TM_ABC_iron-siderophores_like"/>
    <property type="match status" value="1"/>
</dbReference>
<keyword evidence="10" id="KW-1185">Reference proteome</keyword>
<dbReference type="AlphaFoldDB" id="A0A2W1L7X3"/>
<dbReference type="RefSeq" id="WP_111147467.1">
    <property type="nucleotide sequence ID" value="NZ_QKRB01000046.1"/>
</dbReference>
<keyword evidence="6 8" id="KW-1133">Transmembrane helix</keyword>
<comment type="subcellular location">
    <subcellularLocation>
        <location evidence="1">Cell membrane</location>
        <topology evidence="1">Multi-pass membrane protein</topology>
    </subcellularLocation>
</comment>
<feature type="transmembrane region" description="Helical" evidence="8">
    <location>
        <begin position="244"/>
        <end position="272"/>
    </location>
</feature>
<dbReference type="PANTHER" id="PTHR30472:SF64">
    <property type="entry name" value="IRON(3+)-HYDROXAMATE IMPORT SYSTEM PERMEASE PROTEIN FHUG"/>
    <property type="match status" value="1"/>
</dbReference>
<feature type="transmembrane region" description="Helical" evidence="8">
    <location>
        <begin position="93"/>
        <end position="114"/>
    </location>
</feature>
<keyword evidence="4" id="KW-1003">Cell membrane</keyword>
<evidence type="ECO:0000313" key="9">
    <source>
        <dbReference type="EMBL" id="PZD94919.1"/>
    </source>
</evidence>
<protein>
    <submittedName>
        <fullName evidence="9">Iron ABC transporter permease</fullName>
    </submittedName>
</protein>
<dbReference type="SUPFAM" id="SSF81345">
    <property type="entry name" value="ABC transporter involved in vitamin B12 uptake, BtuC"/>
    <property type="match status" value="1"/>
</dbReference>
<comment type="similarity">
    <text evidence="2">Belongs to the binding-protein-dependent transport system permease family. FecCD subfamily.</text>
</comment>
<evidence type="ECO:0000256" key="4">
    <source>
        <dbReference type="ARBA" id="ARBA00022475"/>
    </source>
</evidence>
<keyword evidence="5 8" id="KW-0812">Transmembrane</keyword>
<reference evidence="9 10" key="1">
    <citation type="submission" date="2018-06" db="EMBL/GenBank/DDBJ databases">
        <title>Paenibacillus imtechensis sp. nov.</title>
        <authorList>
            <person name="Pinnaka A.K."/>
            <person name="Singh H."/>
            <person name="Kaur M."/>
        </authorList>
    </citation>
    <scope>NUCLEOTIDE SEQUENCE [LARGE SCALE GENOMIC DNA]</scope>
    <source>
        <strain evidence="9 10">SMB1</strain>
    </source>
</reference>
<organism evidence="9 10">
    <name type="scientific">Paenibacillus sambharensis</name>
    <dbReference type="NCBI Taxonomy" id="1803190"/>
    <lineage>
        <taxon>Bacteria</taxon>
        <taxon>Bacillati</taxon>
        <taxon>Bacillota</taxon>
        <taxon>Bacilli</taxon>
        <taxon>Bacillales</taxon>
        <taxon>Paenibacillaceae</taxon>
        <taxon>Paenibacillus</taxon>
    </lineage>
</organism>
<feature type="transmembrane region" description="Helical" evidence="8">
    <location>
        <begin position="12"/>
        <end position="32"/>
    </location>
</feature>
<dbReference type="OrthoDB" id="9811721at2"/>
<feature type="transmembrane region" description="Helical" evidence="8">
    <location>
        <begin position="313"/>
        <end position="332"/>
    </location>
</feature>
<dbReference type="FunFam" id="1.10.3470.10:FF:000001">
    <property type="entry name" value="Vitamin B12 ABC transporter permease BtuC"/>
    <property type="match status" value="1"/>
</dbReference>
<feature type="transmembrane region" description="Helical" evidence="8">
    <location>
        <begin position="120"/>
        <end position="142"/>
    </location>
</feature>
<dbReference type="InterPro" id="IPR037294">
    <property type="entry name" value="ABC_BtuC-like"/>
</dbReference>
<evidence type="ECO:0000256" key="6">
    <source>
        <dbReference type="ARBA" id="ARBA00022989"/>
    </source>
</evidence>
<evidence type="ECO:0000256" key="3">
    <source>
        <dbReference type="ARBA" id="ARBA00022448"/>
    </source>
</evidence>
<accession>A0A2W1L7X3</accession>
<feature type="transmembrane region" description="Helical" evidence="8">
    <location>
        <begin position="284"/>
        <end position="307"/>
    </location>
</feature>
<dbReference type="InterPro" id="IPR000522">
    <property type="entry name" value="ABC_transptr_permease_BtuC"/>
</dbReference>
<dbReference type="Pfam" id="PF01032">
    <property type="entry name" value="FecCD"/>
    <property type="match status" value="1"/>
</dbReference>
<dbReference type="Proteomes" id="UP000249522">
    <property type="component" value="Unassembled WGS sequence"/>
</dbReference>
<feature type="transmembrane region" description="Helical" evidence="8">
    <location>
        <begin position="154"/>
        <end position="176"/>
    </location>
</feature>
<evidence type="ECO:0000256" key="8">
    <source>
        <dbReference type="SAM" id="Phobius"/>
    </source>
</evidence>
<gene>
    <name evidence="9" type="ORF">DNH61_14840</name>
</gene>
<evidence type="ECO:0000256" key="2">
    <source>
        <dbReference type="ARBA" id="ARBA00007935"/>
    </source>
</evidence>
<proteinExistence type="inferred from homology"/>
<dbReference type="GO" id="GO:0033214">
    <property type="term" value="P:siderophore-iron import into cell"/>
    <property type="evidence" value="ECO:0007669"/>
    <property type="project" value="TreeGrafter"/>
</dbReference>
<dbReference type="EMBL" id="QKRB01000046">
    <property type="protein sequence ID" value="PZD94919.1"/>
    <property type="molecule type" value="Genomic_DNA"/>
</dbReference>
<feature type="transmembrane region" description="Helical" evidence="8">
    <location>
        <begin position="64"/>
        <end position="81"/>
    </location>
</feature>
<dbReference type="GO" id="GO:0005886">
    <property type="term" value="C:plasma membrane"/>
    <property type="evidence" value="ECO:0007669"/>
    <property type="project" value="UniProtKB-SubCell"/>
</dbReference>